<dbReference type="GO" id="GO:0046872">
    <property type="term" value="F:metal ion binding"/>
    <property type="evidence" value="ECO:0007669"/>
    <property type="project" value="UniProtKB-KW"/>
</dbReference>
<proteinExistence type="predicted"/>
<dbReference type="InterPro" id="IPR006638">
    <property type="entry name" value="Elp3/MiaA/NifB-like_rSAM"/>
</dbReference>
<dbReference type="SUPFAM" id="SSF47781">
    <property type="entry name" value="RuvA domain 2-like"/>
    <property type="match status" value="1"/>
</dbReference>
<accession>A0A7V4WLX2</accession>
<evidence type="ECO:0000256" key="2">
    <source>
        <dbReference type="ARBA" id="ARBA00022691"/>
    </source>
</evidence>
<dbReference type="InterPro" id="IPR058240">
    <property type="entry name" value="rSAM_sf"/>
</dbReference>
<evidence type="ECO:0000313" key="7">
    <source>
        <dbReference type="EMBL" id="HGY40174.1"/>
    </source>
</evidence>
<reference evidence="7" key="1">
    <citation type="journal article" date="2020" name="mSystems">
        <title>Genome- and Community-Level Interaction Insights into Carbon Utilization and Element Cycling Functions of Hydrothermarchaeota in Hydrothermal Sediment.</title>
        <authorList>
            <person name="Zhou Z."/>
            <person name="Liu Y."/>
            <person name="Xu W."/>
            <person name="Pan J."/>
            <person name="Luo Z.H."/>
            <person name="Li M."/>
        </authorList>
    </citation>
    <scope>NUCLEOTIDE SEQUENCE [LARGE SCALE GENOMIC DNA]</scope>
    <source>
        <strain evidence="7">SpSt-82</strain>
    </source>
</reference>
<dbReference type="InterPro" id="IPR023874">
    <property type="entry name" value="DNA_rSAM_put"/>
</dbReference>
<evidence type="ECO:0000259" key="6">
    <source>
        <dbReference type="PROSITE" id="PS51918"/>
    </source>
</evidence>
<comment type="cofactor">
    <cofactor evidence="1">
        <name>[4Fe-4S] cluster</name>
        <dbReference type="ChEBI" id="CHEBI:49883"/>
    </cofactor>
</comment>
<protein>
    <submittedName>
        <fullName evidence="7">Radical SAM protein</fullName>
    </submittedName>
</protein>
<dbReference type="GO" id="GO:0003824">
    <property type="term" value="F:catalytic activity"/>
    <property type="evidence" value="ECO:0007669"/>
    <property type="project" value="InterPro"/>
</dbReference>
<dbReference type="SFLD" id="SFLDG01102">
    <property type="entry name" value="Uncharacterised_Radical_SAM_Su"/>
    <property type="match status" value="1"/>
</dbReference>
<feature type="domain" description="Radical SAM core" evidence="6">
    <location>
        <begin position="51"/>
        <end position="284"/>
    </location>
</feature>
<dbReference type="CDD" id="cd01335">
    <property type="entry name" value="Radical_SAM"/>
    <property type="match status" value="1"/>
</dbReference>
<dbReference type="AlphaFoldDB" id="A0A7V4WLX2"/>
<dbReference type="SFLD" id="SFLDS00029">
    <property type="entry name" value="Radical_SAM"/>
    <property type="match status" value="1"/>
</dbReference>
<dbReference type="GO" id="GO:0051536">
    <property type="term" value="F:iron-sulfur cluster binding"/>
    <property type="evidence" value="ECO:0007669"/>
    <property type="project" value="UniProtKB-KW"/>
</dbReference>
<evidence type="ECO:0000256" key="5">
    <source>
        <dbReference type="ARBA" id="ARBA00023014"/>
    </source>
</evidence>
<evidence type="ECO:0000256" key="3">
    <source>
        <dbReference type="ARBA" id="ARBA00022723"/>
    </source>
</evidence>
<sequence length="389" mass="44615">MYFGGQTVKDLEEKLVLLGSEARFDLCGSCFGGESRIRHPRGGWIYPVALPDGRRVPVLKILLSNECIHNCFYCANRAGRPSLRATFVPEELARLFMNLYERGLVQGLFLSSAVFREPSRAMEDMIKVAEMLRSRYRFPGYIHLKVLPEVGFDFVEEAAKFATRISVNLEAPSLEHLKRIAPEKDFTRIFEKFFWFRELQKRGELRGGFTTQFVVGAAGEKDREILKVSAVLYREFQAQRVYYSAFQPVVGTPLEDMPGVSTWREHRLYQADFLIRKYGFSFEEIPLRDDGNLFLSKDPKTVWALRHPEYFPVEVHQAPYEVLIRVPGIGPETAKNILRLRRQGVHITPEVLKKLGPSATRALPFLLFRGKKAVSSFSQPSLFTEEVPV</sequence>
<name>A0A7V4WLX2_9BACT</name>
<dbReference type="InterPro" id="IPR013785">
    <property type="entry name" value="Aldolase_TIM"/>
</dbReference>
<gene>
    <name evidence="7" type="ORF">ENW11_10270</name>
</gene>
<dbReference type="EMBL" id="DTIY01000076">
    <property type="protein sequence ID" value="HGY40174.1"/>
    <property type="molecule type" value="Genomic_DNA"/>
</dbReference>
<keyword evidence="5" id="KW-0411">Iron-sulfur</keyword>
<dbReference type="SMART" id="SM00729">
    <property type="entry name" value="Elp3"/>
    <property type="match status" value="1"/>
</dbReference>
<keyword evidence="2" id="KW-0949">S-adenosyl-L-methionine</keyword>
<dbReference type="InterPro" id="IPR010994">
    <property type="entry name" value="RuvA_2-like"/>
</dbReference>
<dbReference type="InterPro" id="IPR007197">
    <property type="entry name" value="rSAM"/>
</dbReference>
<keyword evidence="3" id="KW-0479">Metal-binding</keyword>
<keyword evidence="4" id="KW-0408">Iron</keyword>
<evidence type="ECO:0000256" key="4">
    <source>
        <dbReference type="ARBA" id="ARBA00023004"/>
    </source>
</evidence>
<dbReference type="SUPFAM" id="SSF102114">
    <property type="entry name" value="Radical SAM enzymes"/>
    <property type="match status" value="1"/>
</dbReference>
<comment type="caution">
    <text evidence="7">The sequence shown here is derived from an EMBL/GenBank/DDBJ whole genome shotgun (WGS) entry which is preliminary data.</text>
</comment>
<dbReference type="PROSITE" id="PS51918">
    <property type="entry name" value="RADICAL_SAM"/>
    <property type="match status" value="1"/>
</dbReference>
<dbReference type="Gene3D" id="3.20.20.70">
    <property type="entry name" value="Aldolase class I"/>
    <property type="match status" value="1"/>
</dbReference>
<dbReference type="Pfam" id="PF04055">
    <property type="entry name" value="Radical_SAM"/>
    <property type="match status" value="1"/>
</dbReference>
<evidence type="ECO:0000256" key="1">
    <source>
        <dbReference type="ARBA" id="ARBA00001966"/>
    </source>
</evidence>
<organism evidence="7">
    <name type="scientific">Candidatus Caldatribacterium saccharofermentans</name>
    <dbReference type="NCBI Taxonomy" id="1454753"/>
    <lineage>
        <taxon>Bacteria</taxon>
        <taxon>Pseudomonadati</taxon>
        <taxon>Atribacterota</taxon>
        <taxon>Atribacteria</taxon>
        <taxon>Atribacterales</taxon>
        <taxon>Candidatus Caldatribacteriaceae</taxon>
        <taxon>Candidatus Caldatribacterium</taxon>
    </lineage>
</organism>